<keyword evidence="4" id="KW-1185">Reference proteome</keyword>
<proteinExistence type="predicted"/>
<feature type="chain" id="PRO_5021484413" description="MARVEL domain-containing protein" evidence="2">
    <location>
        <begin position="31"/>
        <end position="108"/>
    </location>
</feature>
<organism evidence="3 4">
    <name type="scientific">Rickenella mellea</name>
    <dbReference type="NCBI Taxonomy" id="50990"/>
    <lineage>
        <taxon>Eukaryota</taxon>
        <taxon>Fungi</taxon>
        <taxon>Dikarya</taxon>
        <taxon>Basidiomycota</taxon>
        <taxon>Agaricomycotina</taxon>
        <taxon>Agaricomycetes</taxon>
        <taxon>Hymenochaetales</taxon>
        <taxon>Rickenellaceae</taxon>
        <taxon>Rickenella</taxon>
    </lineage>
</organism>
<evidence type="ECO:0000256" key="2">
    <source>
        <dbReference type="SAM" id="SignalP"/>
    </source>
</evidence>
<keyword evidence="1" id="KW-0472">Membrane</keyword>
<keyword evidence="1" id="KW-0812">Transmembrane</keyword>
<evidence type="ECO:0000256" key="1">
    <source>
        <dbReference type="SAM" id="Phobius"/>
    </source>
</evidence>
<dbReference type="Proteomes" id="UP000294933">
    <property type="component" value="Unassembled WGS sequence"/>
</dbReference>
<reference evidence="3 4" key="1">
    <citation type="submission" date="2018-06" db="EMBL/GenBank/DDBJ databases">
        <title>A transcriptomic atlas of mushroom development highlights an independent origin of complex multicellularity.</title>
        <authorList>
            <consortium name="DOE Joint Genome Institute"/>
            <person name="Krizsan K."/>
            <person name="Almasi E."/>
            <person name="Merenyi Z."/>
            <person name="Sahu N."/>
            <person name="Viragh M."/>
            <person name="Koszo T."/>
            <person name="Mondo S."/>
            <person name="Kiss B."/>
            <person name="Balint B."/>
            <person name="Kues U."/>
            <person name="Barry K."/>
            <person name="Hegedus J.C."/>
            <person name="Henrissat B."/>
            <person name="Johnson J."/>
            <person name="Lipzen A."/>
            <person name="Ohm R."/>
            <person name="Nagy I."/>
            <person name="Pangilinan J."/>
            <person name="Yan J."/>
            <person name="Xiong Y."/>
            <person name="Grigoriev I.V."/>
            <person name="Hibbett D.S."/>
            <person name="Nagy L.G."/>
        </authorList>
    </citation>
    <scope>NUCLEOTIDE SEQUENCE [LARGE SCALE GENOMIC DNA]</scope>
    <source>
        <strain evidence="3 4">SZMC22713</strain>
    </source>
</reference>
<dbReference type="AlphaFoldDB" id="A0A4Y7PT36"/>
<accession>A0A4Y7PT36</accession>
<dbReference type="EMBL" id="ML170209">
    <property type="protein sequence ID" value="TDL18325.1"/>
    <property type="molecule type" value="Genomic_DNA"/>
</dbReference>
<protein>
    <recommendedName>
        <fullName evidence="5">MARVEL domain-containing protein</fullName>
    </recommendedName>
</protein>
<dbReference type="OrthoDB" id="3268450at2759"/>
<feature type="transmembrane region" description="Helical" evidence="1">
    <location>
        <begin position="40"/>
        <end position="57"/>
    </location>
</feature>
<keyword evidence="1" id="KW-1133">Transmembrane helix</keyword>
<name>A0A4Y7PT36_9AGAM</name>
<evidence type="ECO:0008006" key="5">
    <source>
        <dbReference type="Google" id="ProtNLM"/>
    </source>
</evidence>
<evidence type="ECO:0000313" key="3">
    <source>
        <dbReference type="EMBL" id="TDL18325.1"/>
    </source>
</evidence>
<sequence length="108" mass="12038">MRDMGSIATLHSVLFTFLTLSLLLPKAVLAYEGHSALPNALDLVYGVGIALLSFWLGELRRRYPTGNEWYFEKNVILVVFDVVTALLKAARSRAASCQLSNDPHDSHY</sequence>
<evidence type="ECO:0000313" key="4">
    <source>
        <dbReference type="Proteomes" id="UP000294933"/>
    </source>
</evidence>
<feature type="signal peptide" evidence="2">
    <location>
        <begin position="1"/>
        <end position="30"/>
    </location>
</feature>
<keyword evidence="2" id="KW-0732">Signal</keyword>
<dbReference type="VEuPathDB" id="FungiDB:BD410DRAFT_502137"/>
<gene>
    <name evidence="3" type="ORF">BD410DRAFT_502137</name>
</gene>